<evidence type="ECO:0000259" key="19">
    <source>
        <dbReference type="PROSITE" id="PS50110"/>
    </source>
</evidence>
<keyword evidence="4" id="KW-1003">Cell membrane</keyword>
<feature type="domain" description="Histidine kinase" evidence="18">
    <location>
        <begin position="442"/>
        <end position="668"/>
    </location>
</feature>
<evidence type="ECO:0000256" key="12">
    <source>
        <dbReference type="ARBA" id="ARBA00023012"/>
    </source>
</evidence>
<evidence type="ECO:0000259" key="21">
    <source>
        <dbReference type="PROSITE" id="PS50113"/>
    </source>
</evidence>
<dbReference type="Gene3D" id="3.30.565.10">
    <property type="entry name" value="Histidine kinase-like ATPase, C-terminal domain"/>
    <property type="match status" value="1"/>
</dbReference>
<evidence type="ECO:0000256" key="3">
    <source>
        <dbReference type="ARBA" id="ARBA00012438"/>
    </source>
</evidence>
<sequence>MRLDLSRLGMRQQLLGLFGLFLLTGLLVLVLDEIDQYRSRQLMVTMRDDMEAGIRRFRRLSEAYRRGVVDNTFRTRNYLVDWDEALATLDRTQAEAAAEWKQVEVHRYEGEDEALLEQALEARPRADEAAATLRRILRQRDILALGRFADRELYPATDPLAERLLAVAERGQYRADALVREEIASGKWMSRTRFALSLLCFVLVALFGRRILRNGYRGVESLTRLARRMTQGDYTAQPHYIPRGELGEVMDSFLSMRDHVRRIEGQLTEQLSRNERVRVALERREQFQRLLLEAAQTAIFAVDEDGVFSQVNPFAEKLLGWPAGSLLGREKLDAILDPEALGALARSLSEAYGYTLPADWTVLRELARHREPPREFALRHQRGRTLPVLLALSAMRDDTGTMIGLLAVATDLTMQKRLERALRDSEARARDASHAKSAFLAAMSHEIRTPMIGVTGMIEILGHTRLDAEQRRSLGVVQASAETLLRIIGDILDFSKIEAGKMEIEPVPTSLPELVRSVAANFSGSASSKGLVLDCTIDPRVAPAHYVDPVRLRQVMGNFLSNAIKFTEHGGVTAAVALERFDPGDGALGADALVLSVTDTGIGISAQAQARLFQPFSQAEADTTRRFGGTGLGLAISRRIAELMGGAIEMESAPGKGTAMRLKVRLHRAPADELPDLTLPGKAAPGFAPRPLPSVEDAVRDRSLVLLVDDHVTNRQVIQRQLALAGYASETAEDGLDGLERWRSGRYALLLSDVHMPRMDGYQLARTIREEEAQRGLPRTPIVALTASALKGEAERCLGAGMDDYLAKPVGIASLGVCLQRWLPHTAGGELSAEERAGIQSENNARVEARAPAPQAQAPSRPRSDAEEILSDAVLLELVGGKPADIRPLLEDYLHCTDDDMRELERLRGTDDLATLISQAHRLKGAARLVGAQELAAAAAALEAALRGGDRAHVPALAEALHAAHARLQVHVADRYPA</sequence>
<dbReference type="CDD" id="cd06225">
    <property type="entry name" value="HAMP"/>
    <property type="match status" value="1"/>
</dbReference>
<evidence type="ECO:0000313" key="25">
    <source>
        <dbReference type="Proteomes" id="UP000515977"/>
    </source>
</evidence>
<dbReference type="InterPro" id="IPR036097">
    <property type="entry name" value="HisK_dim/P_sf"/>
</dbReference>
<evidence type="ECO:0000259" key="22">
    <source>
        <dbReference type="PROSITE" id="PS50885"/>
    </source>
</evidence>
<dbReference type="SMART" id="SM00091">
    <property type="entry name" value="PAS"/>
    <property type="match status" value="1"/>
</dbReference>
<dbReference type="AlphaFoldDB" id="A0A7G9QPQ6"/>
<comment type="subcellular location">
    <subcellularLocation>
        <location evidence="2">Cell membrane</location>
        <topology evidence="2">Multi-pass membrane protein</topology>
    </subcellularLocation>
</comment>
<dbReference type="Pfam" id="PF00989">
    <property type="entry name" value="PAS"/>
    <property type="match status" value="1"/>
</dbReference>
<name>A0A7G9QPQ6_9GAMM</name>
<evidence type="ECO:0000256" key="17">
    <source>
        <dbReference type="SAM" id="Phobius"/>
    </source>
</evidence>
<dbReference type="InterPro" id="IPR000014">
    <property type="entry name" value="PAS"/>
</dbReference>
<feature type="domain" description="HAMP" evidence="22">
    <location>
        <begin position="213"/>
        <end position="265"/>
    </location>
</feature>
<keyword evidence="25" id="KW-1185">Reference proteome</keyword>
<evidence type="ECO:0000256" key="8">
    <source>
        <dbReference type="ARBA" id="ARBA00022741"/>
    </source>
</evidence>
<dbReference type="Gene3D" id="1.20.120.160">
    <property type="entry name" value="HPT domain"/>
    <property type="match status" value="1"/>
</dbReference>
<evidence type="ECO:0000256" key="1">
    <source>
        <dbReference type="ARBA" id="ARBA00000085"/>
    </source>
</evidence>
<dbReference type="GO" id="GO:0005886">
    <property type="term" value="C:plasma membrane"/>
    <property type="evidence" value="ECO:0007669"/>
    <property type="project" value="UniProtKB-SubCell"/>
</dbReference>
<dbReference type="CDD" id="cd17546">
    <property type="entry name" value="REC_hyHK_CKI1_RcsC-like"/>
    <property type="match status" value="1"/>
</dbReference>
<dbReference type="InterPro" id="IPR013767">
    <property type="entry name" value="PAS_fold"/>
</dbReference>
<keyword evidence="8" id="KW-0547">Nucleotide-binding</keyword>
<protein>
    <recommendedName>
        <fullName evidence="3">histidine kinase</fullName>
        <ecNumber evidence="3">2.7.13.3</ecNumber>
    </recommendedName>
</protein>
<dbReference type="NCBIfam" id="TIGR00229">
    <property type="entry name" value="sensory_box"/>
    <property type="match status" value="1"/>
</dbReference>
<dbReference type="InterPro" id="IPR005467">
    <property type="entry name" value="His_kinase_dom"/>
</dbReference>
<evidence type="ECO:0000256" key="2">
    <source>
        <dbReference type="ARBA" id="ARBA00004651"/>
    </source>
</evidence>
<keyword evidence="5 15" id="KW-0597">Phosphoprotein</keyword>
<dbReference type="SMART" id="SM00304">
    <property type="entry name" value="HAMP"/>
    <property type="match status" value="1"/>
</dbReference>
<dbReference type="EC" id="2.7.13.3" evidence="3"/>
<dbReference type="InterPro" id="IPR036890">
    <property type="entry name" value="HATPase_C_sf"/>
</dbReference>
<feature type="compositionally biased region" description="Low complexity" evidence="16">
    <location>
        <begin position="850"/>
        <end position="861"/>
    </location>
</feature>
<dbReference type="InterPro" id="IPR003660">
    <property type="entry name" value="HAMP_dom"/>
</dbReference>
<dbReference type="Pfam" id="PF02518">
    <property type="entry name" value="HATPase_c"/>
    <property type="match status" value="1"/>
</dbReference>
<proteinExistence type="predicted"/>
<dbReference type="Gene3D" id="6.10.340.10">
    <property type="match status" value="1"/>
</dbReference>
<evidence type="ECO:0000256" key="4">
    <source>
        <dbReference type="ARBA" id="ARBA00022475"/>
    </source>
</evidence>
<dbReference type="Proteomes" id="UP000515977">
    <property type="component" value="Chromosome"/>
</dbReference>
<keyword evidence="13 17" id="KW-0472">Membrane</keyword>
<dbReference type="SMART" id="SM00086">
    <property type="entry name" value="PAC"/>
    <property type="match status" value="1"/>
</dbReference>
<evidence type="ECO:0000256" key="7">
    <source>
        <dbReference type="ARBA" id="ARBA00022692"/>
    </source>
</evidence>
<keyword evidence="6" id="KW-0808">Transferase</keyword>
<dbReference type="GO" id="GO:0006355">
    <property type="term" value="P:regulation of DNA-templated transcription"/>
    <property type="evidence" value="ECO:0007669"/>
    <property type="project" value="InterPro"/>
</dbReference>
<accession>A0A7G9QPQ6</accession>
<comment type="catalytic activity">
    <reaction evidence="1">
        <text>ATP + protein L-histidine = ADP + protein N-phospho-L-histidine.</text>
        <dbReference type="EC" id="2.7.13.3"/>
    </reaction>
</comment>
<dbReference type="CDD" id="cd00130">
    <property type="entry name" value="PAS"/>
    <property type="match status" value="1"/>
</dbReference>
<reference evidence="24 25" key="1">
    <citation type="submission" date="2020-08" db="EMBL/GenBank/DDBJ databases">
        <title>Genome sequence of Thermomonas brevis KACC 16975T.</title>
        <authorList>
            <person name="Hyun D.-W."/>
            <person name="Bae J.-W."/>
        </authorList>
    </citation>
    <scope>NUCLEOTIDE SEQUENCE [LARGE SCALE GENOMIC DNA]</scope>
    <source>
        <strain evidence="24 25">KACC 16975</strain>
    </source>
</reference>
<evidence type="ECO:0000256" key="13">
    <source>
        <dbReference type="ARBA" id="ARBA00023136"/>
    </source>
</evidence>
<dbReference type="CDD" id="cd16922">
    <property type="entry name" value="HATPase_EvgS-ArcB-TorS-like"/>
    <property type="match status" value="1"/>
</dbReference>
<dbReference type="Pfam" id="PF00512">
    <property type="entry name" value="HisKA"/>
    <property type="match status" value="1"/>
</dbReference>
<dbReference type="KEGG" id="tbv:H9L17_08775"/>
<dbReference type="SUPFAM" id="SSF55785">
    <property type="entry name" value="PYP-like sensor domain (PAS domain)"/>
    <property type="match status" value="1"/>
</dbReference>
<dbReference type="SMART" id="SM00388">
    <property type="entry name" value="HisKA"/>
    <property type="match status" value="1"/>
</dbReference>
<organism evidence="24 25">
    <name type="scientific">Thermomonas brevis</name>
    <dbReference type="NCBI Taxonomy" id="215691"/>
    <lineage>
        <taxon>Bacteria</taxon>
        <taxon>Pseudomonadati</taxon>
        <taxon>Pseudomonadota</taxon>
        <taxon>Gammaproteobacteria</taxon>
        <taxon>Lysobacterales</taxon>
        <taxon>Lysobacteraceae</taxon>
        <taxon>Thermomonas</taxon>
    </lineage>
</organism>
<dbReference type="SUPFAM" id="SSF47384">
    <property type="entry name" value="Homodimeric domain of signal transducing histidine kinase"/>
    <property type="match status" value="1"/>
</dbReference>
<dbReference type="PANTHER" id="PTHR45339:SF1">
    <property type="entry name" value="HYBRID SIGNAL TRANSDUCTION HISTIDINE KINASE J"/>
    <property type="match status" value="1"/>
</dbReference>
<dbReference type="Gene3D" id="3.30.450.20">
    <property type="entry name" value="PAS domain"/>
    <property type="match status" value="1"/>
</dbReference>
<keyword evidence="9" id="KW-0418">Kinase</keyword>
<dbReference type="PANTHER" id="PTHR45339">
    <property type="entry name" value="HYBRID SIGNAL TRANSDUCTION HISTIDINE KINASE J"/>
    <property type="match status" value="1"/>
</dbReference>
<dbReference type="SMART" id="SM00448">
    <property type="entry name" value="REC"/>
    <property type="match status" value="1"/>
</dbReference>
<dbReference type="SMART" id="SM00073">
    <property type="entry name" value="HPT"/>
    <property type="match status" value="1"/>
</dbReference>
<feature type="domain" description="Response regulatory" evidence="19">
    <location>
        <begin position="704"/>
        <end position="823"/>
    </location>
</feature>
<evidence type="ECO:0000259" key="18">
    <source>
        <dbReference type="PROSITE" id="PS50109"/>
    </source>
</evidence>
<dbReference type="Pfam" id="PF00672">
    <property type="entry name" value="HAMP"/>
    <property type="match status" value="1"/>
</dbReference>
<dbReference type="RefSeq" id="WP_187569097.1">
    <property type="nucleotide sequence ID" value="NZ_CP060711.1"/>
</dbReference>
<dbReference type="SUPFAM" id="SSF47226">
    <property type="entry name" value="Histidine-containing phosphotransfer domain, HPT domain"/>
    <property type="match status" value="1"/>
</dbReference>
<dbReference type="PROSITE" id="PS50113">
    <property type="entry name" value="PAC"/>
    <property type="match status" value="1"/>
</dbReference>
<dbReference type="InterPro" id="IPR003661">
    <property type="entry name" value="HisK_dim/P_dom"/>
</dbReference>
<dbReference type="SUPFAM" id="SSF55874">
    <property type="entry name" value="ATPase domain of HSP90 chaperone/DNA topoisomerase II/histidine kinase"/>
    <property type="match status" value="1"/>
</dbReference>
<dbReference type="InterPro" id="IPR001789">
    <property type="entry name" value="Sig_transdc_resp-reg_receiver"/>
</dbReference>
<dbReference type="SMART" id="SM00387">
    <property type="entry name" value="HATPase_c"/>
    <property type="match status" value="1"/>
</dbReference>
<evidence type="ECO:0000256" key="5">
    <source>
        <dbReference type="ARBA" id="ARBA00022553"/>
    </source>
</evidence>
<feature type="region of interest" description="Disordered" evidence="16">
    <location>
        <begin position="842"/>
        <end position="865"/>
    </location>
</feature>
<evidence type="ECO:0000256" key="6">
    <source>
        <dbReference type="ARBA" id="ARBA00022679"/>
    </source>
</evidence>
<feature type="modified residue" description="Phosphohistidine" evidence="14">
    <location>
        <position position="921"/>
    </location>
</feature>
<feature type="transmembrane region" description="Helical" evidence="17">
    <location>
        <begin position="12"/>
        <end position="31"/>
    </location>
</feature>
<dbReference type="Gene3D" id="3.40.50.2300">
    <property type="match status" value="1"/>
</dbReference>
<keyword evidence="10" id="KW-0067">ATP-binding</keyword>
<dbReference type="InterPro" id="IPR035965">
    <property type="entry name" value="PAS-like_dom_sf"/>
</dbReference>
<feature type="modified residue" description="4-aspartylphosphate" evidence="15">
    <location>
        <position position="753"/>
    </location>
</feature>
<dbReference type="Pfam" id="PF00072">
    <property type="entry name" value="Response_reg"/>
    <property type="match status" value="1"/>
</dbReference>
<feature type="domain" description="HPt" evidence="23">
    <location>
        <begin position="882"/>
        <end position="975"/>
    </location>
</feature>
<evidence type="ECO:0000256" key="16">
    <source>
        <dbReference type="SAM" id="MobiDB-lite"/>
    </source>
</evidence>
<dbReference type="InterPro" id="IPR003594">
    <property type="entry name" value="HATPase_dom"/>
</dbReference>
<feature type="domain" description="PAS" evidence="20">
    <location>
        <begin position="284"/>
        <end position="355"/>
    </location>
</feature>
<keyword evidence="7 17" id="KW-0812">Transmembrane</keyword>
<evidence type="ECO:0000259" key="23">
    <source>
        <dbReference type="PROSITE" id="PS50894"/>
    </source>
</evidence>
<dbReference type="PRINTS" id="PR00344">
    <property type="entry name" value="BCTRLSENSOR"/>
</dbReference>
<feature type="domain" description="PAC" evidence="21">
    <location>
        <begin position="372"/>
        <end position="424"/>
    </location>
</feature>
<dbReference type="PROSITE" id="PS50894">
    <property type="entry name" value="HPT"/>
    <property type="match status" value="1"/>
</dbReference>
<evidence type="ECO:0000256" key="9">
    <source>
        <dbReference type="ARBA" id="ARBA00022777"/>
    </source>
</evidence>
<dbReference type="InterPro" id="IPR011006">
    <property type="entry name" value="CheY-like_superfamily"/>
</dbReference>
<evidence type="ECO:0000313" key="24">
    <source>
        <dbReference type="EMBL" id="QNN45331.1"/>
    </source>
</evidence>
<keyword evidence="12" id="KW-0902">Two-component regulatory system</keyword>
<gene>
    <name evidence="24" type="ORF">H9L17_08775</name>
</gene>
<evidence type="ECO:0000256" key="10">
    <source>
        <dbReference type="ARBA" id="ARBA00022840"/>
    </source>
</evidence>
<dbReference type="InterPro" id="IPR036641">
    <property type="entry name" value="HPT_dom_sf"/>
</dbReference>
<dbReference type="PROSITE" id="PS50110">
    <property type="entry name" value="RESPONSE_REGULATORY"/>
    <property type="match status" value="1"/>
</dbReference>
<dbReference type="PROSITE" id="PS50112">
    <property type="entry name" value="PAS"/>
    <property type="match status" value="1"/>
</dbReference>
<keyword evidence="11 17" id="KW-1133">Transmembrane helix</keyword>
<dbReference type="GO" id="GO:0005524">
    <property type="term" value="F:ATP binding"/>
    <property type="evidence" value="ECO:0007669"/>
    <property type="project" value="UniProtKB-KW"/>
</dbReference>
<dbReference type="InterPro" id="IPR004358">
    <property type="entry name" value="Sig_transdc_His_kin-like_C"/>
</dbReference>
<dbReference type="Gene3D" id="1.10.287.130">
    <property type="match status" value="1"/>
</dbReference>
<dbReference type="PROSITE" id="PS50109">
    <property type="entry name" value="HIS_KIN"/>
    <property type="match status" value="1"/>
</dbReference>
<dbReference type="InterPro" id="IPR000700">
    <property type="entry name" value="PAS-assoc_C"/>
</dbReference>
<dbReference type="GO" id="GO:0000155">
    <property type="term" value="F:phosphorelay sensor kinase activity"/>
    <property type="evidence" value="ECO:0007669"/>
    <property type="project" value="InterPro"/>
</dbReference>
<dbReference type="FunFam" id="3.30.565.10:FF:000010">
    <property type="entry name" value="Sensor histidine kinase RcsC"/>
    <property type="match status" value="1"/>
</dbReference>
<evidence type="ECO:0000256" key="15">
    <source>
        <dbReference type="PROSITE-ProRule" id="PRU00169"/>
    </source>
</evidence>
<dbReference type="EMBL" id="CP060711">
    <property type="protein sequence ID" value="QNN45331.1"/>
    <property type="molecule type" value="Genomic_DNA"/>
</dbReference>
<dbReference type="InterPro" id="IPR008207">
    <property type="entry name" value="Sig_transdc_His_kin_Hpt_dom"/>
</dbReference>
<dbReference type="SUPFAM" id="SSF52172">
    <property type="entry name" value="CheY-like"/>
    <property type="match status" value="1"/>
</dbReference>
<dbReference type="InterPro" id="IPR001610">
    <property type="entry name" value="PAC"/>
</dbReference>
<evidence type="ECO:0000259" key="20">
    <source>
        <dbReference type="PROSITE" id="PS50112"/>
    </source>
</evidence>
<evidence type="ECO:0000256" key="11">
    <source>
        <dbReference type="ARBA" id="ARBA00022989"/>
    </source>
</evidence>
<dbReference type="Pfam" id="PF01627">
    <property type="entry name" value="Hpt"/>
    <property type="match status" value="1"/>
</dbReference>
<evidence type="ECO:0000256" key="14">
    <source>
        <dbReference type="PROSITE-ProRule" id="PRU00110"/>
    </source>
</evidence>
<dbReference type="PROSITE" id="PS50885">
    <property type="entry name" value="HAMP"/>
    <property type="match status" value="1"/>
</dbReference>
<dbReference type="CDD" id="cd00082">
    <property type="entry name" value="HisKA"/>
    <property type="match status" value="1"/>
</dbReference>